<keyword evidence="2" id="KW-1185">Reference proteome</keyword>
<organism evidence="1 2">
    <name type="scientific">Novosphingobium album</name>
    <name type="common">ex Hu et al. 2023</name>
    <dbReference type="NCBI Taxonomy" id="2930093"/>
    <lineage>
        <taxon>Bacteria</taxon>
        <taxon>Pseudomonadati</taxon>
        <taxon>Pseudomonadota</taxon>
        <taxon>Alphaproteobacteria</taxon>
        <taxon>Sphingomonadales</taxon>
        <taxon>Sphingomonadaceae</taxon>
        <taxon>Novosphingobium</taxon>
    </lineage>
</organism>
<dbReference type="SUPFAM" id="SSF53756">
    <property type="entry name" value="UDP-Glycosyltransferase/glycogen phosphorylase"/>
    <property type="match status" value="1"/>
</dbReference>
<dbReference type="RefSeq" id="WP_243994239.1">
    <property type="nucleotide sequence ID" value="NZ_JALHLE010000018.1"/>
</dbReference>
<evidence type="ECO:0000313" key="2">
    <source>
        <dbReference type="Proteomes" id="UP001162880"/>
    </source>
</evidence>
<protein>
    <submittedName>
        <fullName evidence="1">Glycosyltransferase</fullName>
    </submittedName>
</protein>
<dbReference type="Pfam" id="PF13692">
    <property type="entry name" value="Glyco_trans_1_4"/>
    <property type="match status" value="1"/>
</dbReference>
<reference evidence="1" key="1">
    <citation type="submission" date="2022-03" db="EMBL/GenBank/DDBJ databases">
        <title>Identification of a novel bacterium isolated from mangrove sediments.</title>
        <authorList>
            <person name="Pan X."/>
        </authorList>
    </citation>
    <scope>NUCLEOTIDE SEQUENCE</scope>
    <source>
        <strain evidence="1">B2580</strain>
    </source>
</reference>
<proteinExistence type="predicted"/>
<sequence length="406" mass="43551">MKVLHISAHLGGGVGKAHSAICAADVPGVQRHYLLLEEPRDRRYADAIAEAGAQVTVAPDVAAARKLAAQADVVQIEWWNHPRLYECLCRWDLPPSRLVIWSHISGLSAPCIPAGLLTAPHRFLFTSACSLDGPAVKALPPKARAGLGVINSGFGFTASPPPFASRAGSVGYLGTVDFSKLNPDFFEVIDRAEPGEPVSVWGQADAEGDVLRRAASMRHPGLVRFHGHAADPEAALRQTGIFLYLLQPHHFGTAENALIEAMSLGCVPLVFDNPAERAIVEHGRTGFVETDTAAAAERLQWMLRHPAELEVMGREAASVMAATRTARKSEEDFAAVYAEVLALPEREVSFDAILGSTPAEWFLSTQDGGVANHGFAGAARKGTLAHFAHCFPDEPSFEGAFYGTNR</sequence>
<dbReference type="Gene3D" id="3.40.50.2000">
    <property type="entry name" value="Glycogen Phosphorylase B"/>
    <property type="match status" value="1"/>
</dbReference>
<comment type="caution">
    <text evidence="1">The sequence shown here is derived from an EMBL/GenBank/DDBJ whole genome shotgun (WGS) entry which is preliminary data.</text>
</comment>
<evidence type="ECO:0000313" key="1">
    <source>
        <dbReference type="EMBL" id="MCJ2179351.1"/>
    </source>
</evidence>
<accession>A0ABT0B2S9</accession>
<dbReference type="Proteomes" id="UP001162880">
    <property type="component" value="Unassembled WGS sequence"/>
</dbReference>
<gene>
    <name evidence="1" type="ORF">MTR64_12285</name>
</gene>
<name>A0ABT0B2S9_9SPHN</name>
<dbReference type="EMBL" id="JALHLE010000018">
    <property type="protein sequence ID" value="MCJ2179351.1"/>
    <property type="molecule type" value="Genomic_DNA"/>
</dbReference>